<dbReference type="InterPro" id="IPR002068">
    <property type="entry name" value="A-crystallin/Hsp20_dom"/>
</dbReference>
<keyword evidence="7" id="KW-1185">Reference proteome</keyword>
<protein>
    <recommendedName>
        <fullName evidence="5">SHSP domain-containing protein</fullName>
    </recommendedName>
</protein>
<dbReference type="OrthoDB" id="5511210at2759"/>
<reference evidence="6" key="1">
    <citation type="journal article" date="2021" name="Open Biol.">
        <title>Shared evolutionary footprints suggest mitochondrial oxidative damage underlies multiple complex I losses in fungi.</title>
        <authorList>
            <person name="Schikora-Tamarit M.A."/>
            <person name="Marcet-Houben M."/>
            <person name="Nosek J."/>
            <person name="Gabaldon T."/>
        </authorList>
    </citation>
    <scope>NUCLEOTIDE SEQUENCE</scope>
    <source>
        <strain evidence="6">CBS6075</strain>
    </source>
</reference>
<dbReference type="EMBL" id="JAEUBE010000137">
    <property type="protein sequence ID" value="KAH3669418.1"/>
    <property type="molecule type" value="Genomic_DNA"/>
</dbReference>
<feature type="compositionally biased region" description="Basic and acidic residues" evidence="4">
    <location>
        <begin position="43"/>
        <end position="56"/>
    </location>
</feature>
<accession>A0A9P8PBW6</accession>
<keyword evidence="1" id="KW-0346">Stress response</keyword>
<dbReference type="GeneID" id="70233507"/>
<dbReference type="PROSITE" id="PS01031">
    <property type="entry name" value="SHSP"/>
    <property type="match status" value="1"/>
</dbReference>
<sequence>MSYYNDPFYSFFENINQEVAQMNNLFNDPFFRTPLAPVASGNKRLEGKSKDGKEVAQRGGGSDVARSSSWLSDSFAPPIDVHETDKAYEVAVAIPGAPKENVTIDYNKKTNELIVKGEIPARTTESDKSYSERTVGKFSRVLKLPVQVDGEKIGAKFENGLLNLNVPKLADGEDLHRIEISSTETYGNVNEEKK</sequence>
<dbReference type="InterPro" id="IPR008978">
    <property type="entry name" value="HSP20-like_chaperone"/>
</dbReference>
<proteinExistence type="inferred from homology"/>
<reference evidence="6" key="2">
    <citation type="submission" date="2021-01" db="EMBL/GenBank/DDBJ databases">
        <authorList>
            <person name="Schikora-Tamarit M.A."/>
        </authorList>
    </citation>
    <scope>NUCLEOTIDE SEQUENCE</scope>
    <source>
        <strain evidence="6">CBS6075</strain>
    </source>
</reference>
<feature type="region of interest" description="Disordered" evidence="4">
    <location>
        <begin position="41"/>
        <end position="69"/>
    </location>
</feature>
<dbReference type="AlphaFoldDB" id="A0A9P8PBW6"/>
<dbReference type="Proteomes" id="UP000769157">
    <property type="component" value="Unassembled WGS sequence"/>
</dbReference>
<comment type="caution">
    <text evidence="6">The sequence shown here is derived from an EMBL/GenBank/DDBJ whole genome shotgun (WGS) entry which is preliminary data.</text>
</comment>
<evidence type="ECO:0000313" key="7">
    <source>
        <dbReference type="Proteomes" id="UP000769157"/>
    </source>
</evidence>
<dbReference type="RefSeq" id="XP_046063681.1">
    <property type="nucleotide sequence ID" value="XM_046202312.1"/>
</dbReference>
<dbReference type="SUPFAM" id="SSF49764">
    <property type="entry name" value="HSP20-like chaperones"/>
    <property type="match status" value="1"/>
</dbReference>
<dbReference type="Pfam" id="PF00011">
    <property type="entry name" value="HSP20"/>
    <property type="match status" value="1"/>
</dbReference>
<evidence type="ECO:0000313" key="6">
    <source>
        <dbReference type="EMBL" id="KAH3669418.1"/>
    </source>
</evidence>
<dbReference type="CDD" id="cd06464">
    <property type="entry name" value="ACD_sHsps-like"/>
    <property type="match status" value="1"/>
</dbReference>
<evidence type="ECO:0000256" key="1">
    <source>
        <dbReference type="ARBA" id="ARBA00023016"/>
    </source>
</evidence>
<evidence type="ECO:0000256" key="3">
    <source>
        <dbReference type="RuleBase" id="RU003616"/>
    </source>
</evidence>
<gene>
    <name evidence="6" type="ORF">OGAPHI_001539</name>
</gene>
<dbReference type="Gene3D" id="2.60.40.790">
    <property type="match status" value="1"/>
</dbReference>
<dbReference type="InterPro" id="IPR031107">
    <property type="entry name" value="Small_HSP"/>
</dbReference>
<evidence type="ECO:0000256" key="4">
    <source>
        <dbReference type="SAM" id="MobiDB-lite"/>
    </source>
</evidence>
<organism evidence="6 7">
    <name type="scientific">Ogataea philodendri</name>
    <dbReference type="NCBI Taxonomy" id="1378263"/>
    <lineage>
        <taxon>Eukaryota</taxon>
        <taxon>Fungi</taxon>
        <taxon>Dikarya</taxon>
        <taxon>Ascomycota</taxon>
        <taxon>Saccharomycotina</taxon>
        <taxon>Pichiomycetes</taxon>
        <taxon>Pichiales</taxon>
        <taxon>Pichiaceae</taxon>
        <taxon>Ogataea</taxon>
    </lineage>
</organism>
<dbReference type="PANTHER" id="PTHR11527">
    <property type="entry name" value="HEAT-SHOCK PROTEIN 20 FAMILY MEMBER"/>
    <property type="match status" value="1"/>
</dbReference>
<comment type="similarity">
    <text evidence="2 3">Belongs to the small heat shock protein (HSP20) family.</text>
</comment>
<name>A0A9P8PBW6_9ASCO</name>
<evidence type="ECO:0000256" key="2">
    <source>
        <dbReference type="PROSITE-ProRule" id="PRU00285"/>
    </source>
</evidence>
<feature type="domain" description="SHSP" evidence="5">
    <location>
        <begin position="70"/>
        <end position="183"/>
    </location>
</feature>
<evidence type="ECO:0000259" key="5">
    <source>
        <dbReference type="PROSITE" id="PS01031"/>
    </source>
</evidence>